<accession>A0ABY9AQW9</accession>
<name>A0ABY9AQW9_PARCI</name>
<feature type="region of interest" description="Disordered" evidence="1">
    <location>
        <begin position="144"/>
        <end position="172"/>
    </location>
</feature>
<feature type="compositionally biased region" description="Low complexity" evidence="1">
    <location>
        <begin position="149"/>
        <end position="172"/>
    </location>
</feature>
<gene>
    <name evidence="2" type="ORF">QRO08_01830</name>
</gene>
<keyword evidence="3" id="KW-1185">Reference proteome</keyword>
<evidence type="ECO:0000313" key="2">
    <source>
        <dbReference type="EMBL" id="WIY49335.1"/>
    </source>
</evidence>
<evidence type="ECO:0000256" key="1">
    <source>
        <dbReference type="SAM" id="MobiDB-lite"/>
    </source>
</evidence>
<dbReference type="EMBL" id="CP127363">
    <property type="protein sequence ID" value="WIY49335.1"/>
    <property type="molecule type" value="Genomic_DNA"/>
</dbReference>
<dbReference type="GeneID" id="79789453"/>
<reference evidence="2 3" key="1">
    <citation type="submission" date="2023-06" db="EMBL/GenBank/DDBJ databases">
        <authorList>
            <person name="Ham H."/>
            <person name="Park D.S."/>
        </authorList>
    </citation>
    <scope>NUCLEOTIDE SEQUENCE [LARGE SCALE GENOMIC DNA]</scope>
    <source>
        <strain evidence="2 3">KACC 17005</strain>
    </source>
</reference>
<evidence type="ECO:0000313" key="3">
    <source>
        <dbReference type="Proteomes" id="UP001242732"/>
    </source>
</evidence>
<evidence type="ECO:0008006" key="4">
    <source>
        <dbReference type="Google" id="ProtNLM"/>
    </source>
</evidence>
<organism evidence="2 3">
    <name type="scientific">Paracidovorax citrulli</name>
    <name type="common">Acidovorax citrulli</name>
    <dbReference type="NCBI Taxonomy" id="80869"/>
    <lineage>
        <taxon>Bacteria</taxon>
        <taxon>Pseudomonadati</taxon>
        <taxon>Pseudomonadota</taxon>
        <taxon>Betaproteobacteria</taxon>
        <taxon>Burkholderiales</taxon>
        <taxon>Comamonadaceae</taxon>
        <taxon>Paracidovorax</taxon>
    </lineage>
</organism>
<sequence length="172" mass="17473">MTAPSAALAQPDSVAARTYLSQIGSHLGMPPGILESLRSGEPFVGPSGLLCRIHVRRDGDRWAAYPEVLLPLAAAELGGLDVPRLLGVQEHLLGGEGWLLGLMEDGGLLGLRPLQARHDAARVAADMDRGHLLARAALDALVPPDDSRASGAAPTAAPAAVPAAAPAAGAAP</sequence>
<proteinExistence type="predicted"/>
<protein>
    <recommendedName>
        <fullName evidence="4">Aminoglycoside phosphotransferase</fullName>
    </recommendedName>
</protein>
<dbReference type="RefSeq" id="WP_011797482.1">
    <property type="nucleotide sequence ID" value="NZ_CP023687.1"/>
</dbReference>
<dbReference type="Proteomes" id="UP001242732">
    <property type="component" value="Chromosome"/>
</dbReference>